<name>A0A1B0B1F3_9MUSC</name>
<dbReference type="AlphaFoldDB" id="A0A1B0B1F3"/>
<dbReference type="Proteomes" id="UP000092460">
    <property type="component" value="Unassembled WGS sequence"/>
</dbReference>
<feature type="region of interest" description="Disordered" evidence="1">
    <location>
        <begin position="61"/>
        <end position="89"/>
    </location>
</feature>
<evidence type="ECO:0000256" key="1">
    <source>
        <dbReference type="SAM" id="MobiDB-lite"/>
    </source>
</evidence>
<reference evidence="2" key="2">
    <citation type="submission" date="2020-05" db="UniProtKB">
        <authorList>
            <consortium name="EnsemblMetazoa"/>
        </authorList>
    </citation>
    <scope>IDENTIFICATION</scope>
    <source>
        <strain evidence="2">IAEA</strain>
    </source>
</reference>
<sequence>MVVEVIIPDALVIGPPVRLCSDKTKFISLEQREGISKMSNGSKTQMKQTAKTTKYHEQVNDNGPEYERVSNAGRKFKTLSPRKNILRKD</sequence>
<evidence type="ECO:0000313" key="3">
    <source>
        <dbReference type="Proteomes" id="UP000092460"/>
    </source>
</evidence>
<evidence type="ECO:0000313" key="2">
    <source>
        <dbReference type="EnsemblMetazoa" id="GPPI015681-PA"/>
    </source>
</evidence>
<protein>
    <submittedName>
        <fullName evidence="2">Uncharacterized protein</fullName>
    </submittedName>
</protein>
<accession>A0A1B0B1F3</accession>
<dbReference type="EMBL" id="JXJN01007117">
    <property type="status" value="NOT_ANNOTATED_CDS"/>
    <property type="molecule type" value="Genomic_DNA"/>
</dbReference>
<reference evidence="3" key="1">
    <citation type="submission" date="2015-01" db="EMBL/GenBank/DDBJ databases">
        <authorList>
            <person name="Aksoy S."/>
            <person name="Warren W."/>
            <person name="Wilson R.K."/>
        </authorList>
    </citation>
    <scope>NUCLEOTIDE SEQUENCE [LARGE SCALE GENOMIC DNA]</scope>
    <source>
        <strain evidence="3">IAEA</strain>
    </source>
</reference>
<organism evidence="2 3">
    <name type="scientific">Glossina palpalis gambiensis</name>
    <dbReference type="NCBI Taxonomy" id="67801"/>
    <lineage>
        <taxon>Eukaryota</taxon>
        <taxon>Metazoa</taxon>
        <taxon>Ecdysozoa</taxon>
        <taxon>Arthropoda</taxon>
        <taxon>Hexapoda</taxon>
        <taxon>Insecta</taxon>
        <taxon>Pterygota</taxon>
        <taxon>Neoptera</taxon>
        <taxon>Endopterygota</taxon>
        <taxon>Diptera</taxon>
        <taxon>Brachycera</taxon>
        <taxon>Muscomorpha</taxon>
        <taxon>Hippoboscoidea</taxon>
        <taxon>Glossinidae</taxon>
        <taxon>Glossina</taxon>
    </lineage>
</organism>
<dbReference type="VEuPathDB" id="VectorBase:GPPI015681"/>
<dbReference type="EnsemblMetazoa" id="GPPI015681-RA">
    <property type="protein sequence ID" value="GPPI015681-PA"/>
    <property type="gene ID" value="GPPI015681"/>
</dbReference>
<keyword evidence="3" id="KW-1185">Reference proteome</keyword>
<proteinExistence type="predicted"/>